<dbReference type="InterPro" id="IPR031350">
    <property type="entry name" value="Goodbye_dom"/>
</dbReference>
<evidence type="ECO:0000259" key="4">
    <source>
        <dbReference type="Pfam" id="PF24883"/>
    </source>
</evidence>
<gene>
    <name evidence="5" type="ORF">G7Z17_g5864</name>
</gene>
<evidence type="ECO:0000313" key="6">
    <source>
        <dbReference type="Proteomes" id="UP000722485"/>
    </source>
</evidence>
<name>A0A9P5L8R4_9HYPO</name>
<dbReference type="Pfam" id="PF17109">
    <property type="entry name" value="Goodbye"/>
    <property type="match status" value="1"/>
</dbReference>
<keyword evidence="1" id="KW-0677">Repeat</keyword>
<dbReference type="InterPro" id="IPR056884">
    <property type="entry name" value="NPHP3-like_N"/>
</dbReference>
<accession>A0A9P5L8R4</accession>
<evidence type="ECO:0000259" key="3">
    <source>
        <dbReference type="Pfam" id="PF17109"/>
    </source>
</evidence>
<evidence type="ECO:0000256" key="2">
    <source>
        <dbReference type="SAM" id="MobiDB-lite"/>
    </source>
</evidence>
<dbReference type="InterPro" id="IPR027417">
    <property type="entry name" value="P-loop_NTPase"/>
</dbReference>
<evidence type="ECO:0008006" key="7">
    <source>
        <dbReference type="Google" id="ProtNLM"/>
    </source>
</evidence>
<evidence type="ECO:0000313" key="5">
    <source>
        <dbReference type="EMBL" id="KAF7550248.1"/>
    </source>
</evidence>
<feature type="compositionally biased region" description="Polar residues" evidence="2">
    <location>
        <begin position="1500"/>
        <end position="1509"/>
    </location>
</feature>
<keyword evidence="6" id="KW-1185">Reference proteome</keyword>
<feature type="domain" description="Fungal STAND N-terminal Goodbye" evidence="3">
    <location>
        <begin position="182"/>
        <end position="281"/>
    </location>
</feature>
<dbReference type="EMBL" id="JAANBB010000103">
    <property type="protein sequence ID" value="KAF7550248.1"/>
    <property type="molecule type" value="Genomic_DNA"/>
</dbReference>
<dbReference type="Proteomes" id="UP000722485">
    <property type="component" value="Unassembled WGS sequence"/>
</dbReference>
<feature type="domain" description="Nephrocystin 3-like N-terminal" evidence="4">
    <location>
        <begin position="423"/>
        <end position="591"/>
    </location>
</feature>
<dbReference type="Pfam" id="PF24883">
    <property type="entry name" value="NPHP3_N"/>
    <property type="match status" value="1"/>
</dbReference>
<proteinExistence type="predicted"/>
<feature type="compositionally biased region" description="Polar residues" evidence="2">
    <location>
        <begin position="1461"/>
        <end position="1472"/>
    </location>
</feature>
<protein>
    <recommendedName>
        <fullName evidence="7">Fungal STAND N-terminal Goodbye domain-containing protein</fullName>
    </recommendedName>
</protein>
<organism evidence="5 6">
    <name type="scientific">Cylindrodendrum hubeiense</name>
    <dbReference type="NCBI Taxonomy" id="595255"/>
    <lineage>
        <taxon>Eukaryota</taxon>
        <taxon>Fungi</taxon>
        <taxon>Dikarya</taxon>
        <taxon>Ascomycota</taxon>
        <taxon>Pezizomycotina</taxon>
        <taxon>Sordariomycetes</taxon>
        <taxon>Hypocreomycetidae</taxon>
        <taxon>Hypocreales</taxon>
        <taxon>Nectriaceae</taxon>
        <taxon>Cylindrodendrum</taxon>
    </lineage>
</organism>
<dbReference type="PANTHER" id="PTHR10039:SF17">
    <property type="entry name" value="FUNGAL STAND N-TERMINAL GOODBYE DOMAIN-CONTAINING PROTEIN-RELATED"/>
    <property type="match status" value="1"/>
</dbReference>
<dbReference type="SUPFAM" id="SSF52540">
    <property type="entry name" value="P-loop containing nucleoside triphosphate hydrolases"/>
    <property type="match status" value="1"/>
</dbReference>
<dbReference type="OrthoDB" id="2913095at2759"/>
<sequence length="1669" mass="187660">MSDQYEPLTKKEEEELMNLPSSDFEQSWTESGYPIVDGKYLDLSTGIINTIPDGTLVAAGPPALEVHWHNRMMTGRSNAFFSFVASAFVNVTEYLKRVGEFIAMGSVEILSLNATKYAVNIVVATDLSKDEMMGRIKQCISGIPKSASAKSRDISLEQQKTVDEIWQQVQAKVIQLAGGDATKIRKLGIDDVLSHLDSFQDSKKPQKVQRLKGVIDKTLQCIQTVGSIVSSGVSTVFGPADMCCNALTFVIQAWQGYEGMLDNLAELLEKCMEFLDRLEYYNEKMDARLTRVACQNLQLFVEICDRTIKLRKKHTRFLAFTKMLFLNDDGIQDLLGMMDRLNSKESLLVAAQTFEIVSDSADNIKTIVEGQKEQRSTQDAQERRLAIVEALGFRPAELGQKGEPIATWKRSFDVYKNSVIAATGDWLWEDDVFLDWSQAAHPQNPIIILQGNNGSGKTSMMANTIKRLQKQGCSTSRIVTAYFFPEYDVKNSSQDPRQVLETASKALLWQISVSFEAMAKSVAQIAQASPGYDGWLDIWDQLFVNNTERFNSDTTFFIFVDGLDTDMRGFVSVFEKLCSVAGMGKVRLMLTAGPRMVTECIRQMKGVKFEVIPLADRNSSDIEKYINYRMDAMPTLRDLARAGISEWRERILVDLTAKCAGDYYKLNSSLNALAQMDLVEDIEGVLADANKTRTDQIDAEIIHLNKIRTPKEIQEINDIILWVDNGRRWFPVDMIEALISMKHQPGFGAPNGDTLGGQETSRGAALTVSLLPLSQKLAEKYPLFAITKTKTVKWRTPETKDRIPSKAAPERTLGLPRIQETEINIVRHFLQNVCPGEMYGRFEFEHFFEAKLVAQHQECICRDVENAHIKIVIAYLAVMTDKTAKNSEKIIQHARRDLLFHLKQVDLSAADKQFKVQVGPLLVKLLTEEKGITSLFMSTKSMPLWDWARTEASHLKEIRAEWVYSVEGIREVSRWLSDTTVTKFIQGDEAKSFVEGVNSPPVNLHNSVAAKELEDPKNFTPGTIEVIEAWATVALNKSENSRAQDSHWEVRACVFMGSMSPDIPTSQLVLRAQQAVNIDPKNFDARLIMAADKSLTHKEAVETLSKVKQELELNLGGTPSALLAKTTMALGNRMWDLGEDHDLAAHTQLECLLHGYCGIAKGAKYSSILDRYTKKNDFDRVLAFLDGLNNCHQTWRPYVDEIVFDLQGCLVESQQIAEAADANQQWEVLETFYNSMIDSCVKDGFDELVFALRRFFAETLDESSNKARRENRVAIYETALEKINDNSEVKESIGTFLIYLVVDNLAAAYAEKAFALEANSETVELYISKLTGLLAFAENDGKSLQALTPVCCLVKHNQSNGHFADLTKTWTRKVMLEIIELLSDDDETNDYDAYFFLYQFLIALGDFKNSRVAVSMLKWTCHLDNIRKEEKKRKRVETEYITKGFQRAVSKEDETIHKVTGDTQGDAPSTLSDDNEVGEPIESNGASTEVATHTVRHDSGQQQGSTDPPSITDVMDDVNKETDEPSTESDCSSANDKHDDDPSSSKLQPEVTVDKDTPPHTWSLLCDGCKELDIAEDRSLYVCVDCVQAIFVDAKCYASFKKGEKLEVRLDCSKDHEFFYVPAWKQDVEFPSASVPVFSAEGDGDEIELQGWLPLEEWKSQLRKLYIDN</sequence>
<feature type="region of interest" description="Disordered" evidence="2">
    <location>
        <begin position="1"/>
        <end position="21"/>
    </location>
</feature>
<comment type="caution">
    <text evidence="5">The sequence shown here is derived from an EMBL/GenBank/DDBJ whole genome shotgun (WGS) entry which is preliminary data.</text>
</comment>
<dbReference type="PANTHER" id="PTHR10039">
    <property type="entry name" value="AMELOGENIN"/>
    <property type="match status" value="1"/>
</dbReference>
<feature type="region of interest" description="Disordered" evidence="2">
    <location>
        <begin position="1453"/>
        <end position="1557"/>
    </location>
</feature>
<evidence type="ECO:0000256" key="1">
    <source>
        <dbReference type="ARBA" id="ARBA00022737"/>
    </source>
</evidence>
<reference evidence="5" key="1">
    <citation type="submission" date="2020-03" db="EMBL/GenBank/DDBJ databases">
        <title>Draft Genome Sequence of Cylindrodendrum hubeiense.</title>
        <authorList>
            <person name="Buettner E."/>
            <person name="Kellner H."/>
        </authorList>
    </citation>
    <scope>NUCLEOTIDE SEQUENCE</scope>
    <source>
        <strain evidence="5">IHI 201604</strain>
    </source>
</reference>